<organism evidence="2 3">
    <name type="scientific">Candidatus Obscuribacter phosphatis</name>
    <dbReference type="NCBI Taxonomy" id="1906157"/>
    <lineage>
        <taxon>Bacteria</taxon>
        <taxon>Bacillati</taxon>
        <taxon>Candidatus Melainabacteria</taxon>
        <taxon>Candidatus Obscuribacterales</taxon>
        <taxon>Candidatus Obscuribacteraceae</taxon>
        <taxon>Candidatus Obscuribacter</taxon>
    </lineage>
</organism>
<proteinExistence type="predicted"/>
<dbReference type="EMBL" id="JAFLCK010000027">
    <property type="protein sequence ID" value="MBN8661896.1"/>
    <property type="molecule type" value="Genomic_DNA"/>
</dbReference>
<accession>A0A8J7TNB1</accession>
<evidence type="ECO:0000256" key="1">
    <source>
        <dbReference type="SAM" id="Phobius"/>
    </source>
</evidence>
<evidence type="ECO:0000313" key="3">
    <source>
        <dbReference type="Proteomes" id="UP000664277"/>
    </source>
</evidence>
<feature type="transmembrane region" description="Helical" evidence="1">
    <location>
        <begin position="35"/>
        <end position="57"/>
    </location>
</feature>
<keyword evidence="1" id="KW-0472">Membrane</keyword>
<protein>
    <submittedName>
        <fullName evidence="2">Uncharacterized protein</fullName>
    </submittedName>
</protein>
<feature type="transmembrane region" description="Helical" evidence="1">
    <location>
        <begin position="6"/>
        <end position="26"/>
    </location>
</feature>
<comment type="caution">
    <text evidence="2">The sequence shown here is derived from an EMBL/GenBank/DDBJ whole genome shotgun (WGS) entry which is preliminary data.</text>
</comment>
<dbReference type="AlphaFoldDB" id="A0A8J7TNB1"/>
<sequence>MFRNLSVNHLVALLAFVLALASFLVLRRYHFPDKVCVGGAILSILAVGIFWSCVLLGTDDDEEE</sequence>
<name>A0A8J7TNB1_9BACT</name>
<keyword evidence="1" id="KW-1133">Transmembrane helix</keyword>
<dbReference type="Proteomes" id="UP000664277">
    <property type="component" value="Unassembled WGS sequence"/>
</dbReference>
<evidence type="ECO:0000313" key="2">
    <source>
        <dbReference type="EMBL" id="MBN8661896.1"/>
    </source>
</evidence>
<gene>
    <name evidence="2" type="ORF">J0M35_16130</name>
</gene>
<keyword evidence="1" id="KW-0812">Transmembrane</keyword>
<reference evidence="2" key="1">
    <citation type="submission" date="2021-02" db="EMBL/GenBank/DDBJ databases">
        <title>Genome-Resolved Metagenomics of a Microbial Community Performing Photosynthetic Biological Nutrient Removal.</title>
        <authorList>
            <person name="Mcdaniel E.A."/>
        </authorList>
    </citation>
    <scope>NUCLEOTIDE SEQUENCE</scope>
    <source>
        <strain evidence="2">UWPOB_OBS1</strain>
    </source>
</reference>